<dbReference type="NCBIfam" id="TIGR01784">
    <property type="entry name" value="T_den_put_tspse"/>
    <property type="match status" value="1"/>
</dbReference>
<dbReference type="RefSeq" id="WP_338397571.1">
    <property type="nucleotide sequence ID" value="NZ_AP025292.1"/>
</dbReference>
<evidence type="ECO:0000313" key="2">
    <source>
        <dbReference type="Proteomes" id="UP001354989"/>
    </source>
</evidence>
<reference evidence="1 2" key="1">
    <citation type="submission" date="2021-12" db="EMBL/GenBank/DDBJ databases">
        <title>Genome sequencing of bacteria with rrn-lacking chromosome and rrn-plasmid.</title>
        <authorList>
            <person name="Anda M."/>
            <person name="Iwasaki W."/>
        </authorList>
    </citation>
    <scope>NUCLEOTIDE SEQUENCE [LARGE SCALE GENOMIC DNA]</scope>
    <source>
        <strain evidence="1 2">NBRC 101262</strain>
    </source>
</reference>
<dbReference type="EMBL" id="AP025292">
    <property type="protein sequence ID" value="BDC98254.1"/>
    <property type="molecule type" value="Genomic_DNA"/>
</dbReference>
<dbReference type="PANTHER" id="PTHR41317:SF1">
    <property type="entry name" value="PD-(D_E)XK NUCLEASE FAMILY TRANSPOSASE"/>
    <property type="match status" value="1"/>
</dbReference>
<protein>
    <recommendedName>
        <fullName evidence="3">Rpn family recombination-promoting nuclease/putative transposase</fullName>
    </recommendedName>
</protein>
<dbReference type="Pfam" id="PF12784">
    <property type="entry name" value="PDDEXK_2"/>
    <property type="match status" value="1"/>
</dbReference>
<organism evidence="1 2">
    <name type="scientific">Persicobacter psychrovividus</name>
    <dbReference type="NCBI Taxonomy" id="387638"/>
    <lineage>
        <taxon>Bacteria</taxon>
        <taxon>Pseudomonadati</taxon>
        <taxon>Bacteroidota</taxon>
        <taxon>Cytophagia</taxon>
        <taxon>Cytophagales</taxon>
        <taxon>Persicobacteraceae</taxon>
        <taxon>Persicobacter</taxon>
    </lineage>
</organism>
<name>A0ABM7VBF3_9BACT</name>
<dbReference type="InterPro" id="IPR010106">
    <property type="entry name" value="RpnA"/>
</dbReference>
<proteinExistence type="predicted"/>
<keyword evidence="2" id="KW-1185">Reference proteome</keyword>
<evidence type="ECO:0008006" key="3">
    <source>
        <dbReference type="Google" id="ProtNLM"/>
    </source>
</evidence>
<sequence length="295" mass="34892">MKEVYINPFTDFGFKKLFGEEQSKEMLIDFLNQLLPPEDQIKTLTFHKNEHYARTEAERKAIFDLFCENEKGEKFIIELQRAKQKNFMERTIYYATFPLQEQAEPGKEWDFDLKGVYSIGILNFILGSALFPKEDLLHTAKLMNVKTGEVLYDKLTFIYLETPKFTKTLDQLENRFDKWLFLLRNLHMLENRPQQLQERVFENFFEIAQISKLDKMEAHQYQESLKSMRDYYNTIKYSREEGREEGREVGREEGVTAVAINMLRLGADIEFVAKSSNLTIEEVKALQLKIDEGEK</sequence>
<dbReference type="Proteomes" id="UP001354989">
    <property type="component" value="Chromosome"/>
</dbReference>
<dbReference type="PANTHER" id="PTHR41317">
    <property type="entry name" value="PD-(D_E)XK NUCLEASE FAMILY TRANSPOSASE"/>
    <property type="match status" value="1"/>
</dbReference>
<gene>
    <name evidence="1" type="ORF">PEPS_05350</name>
</gene>
<accession>A0ABM7VBF3</accession>
<evidence type="ECO:0000313" key="1">
    <source>
        <dbReference type="EMBL" id="BDC98254.1"/>
    </source>
</evidence>